<dbReference type="InterPro" id="IPR016187">
    <property type="entry name" value="CTDL_fold"/>
</dbReference>
<feature type="domain" description="Sulfatase-modifying factor enzyme-like" evidence="2">
    <location>
        <begin position="43"/>
        <end position="271"/>
    </location>
</feature>
<evidence type="ECO:0000259" key="2">
    <source>
        <dbReference type="Pfam" id="PF03781"/>
    </source>
</evidence>
<dbReference type="PANTHER" id="PTHR23150">
    <property type="entry name" value="SULFATASE MODIFYING FACTOR 1, 2"/>
    <property type="match status" value="1"/>
</dbReference>
<organism evidence="3 4">
    <name type="scientific">Flavivirga aquimarina</name>
    <dbReference type="NCBI Taxonomy" id="2027862"/>
    <lineage>
        <taxon>Bacteria</taxon>
        <taxon>Pseudomonadati</taxon>
        <taxon>Bacteroidota</taxon>
        <taxon>Flavobacteriia</taxon>
        <taxon>Flavobacteriales</taxon>
        <taxon>Flavobacteriaceae</taxon>
        <taxon>Flavivirga</taxon>
    </lineage>
</organism>
<reference evidence="3" key="1">
    <citation type="submission" date="2023-07" db="EMBL/GenBank/DDBJ databases">
        <title>Two novel species in the genus Flavivirga.</title>
        <authorList>
            <person name="Kwon K."/>
        </authorList>
    </citation>
    <scope>NUCLEOTIDE SEQUENCE</scope>
    <source>
        <strain evidence="3">KCTC 52353</strain>
    </source>
</reference>
<dbReference type="EMBL" id="JAUOEK010000184">
    <property type="protein sequence ID" value="MDO5972342.1"/>
    <property type="molecule type" value="Genomic_DNA"/>
</dbReference>
<accession>A0ABT8WH79</accession>
<dbReference type="RefSeq" id="WP_303280082.1">
    <property type="nucleotide sequence ID" value="NZ_JAUOEK010000184.1"/>
</dbReference>
<dbReference type="SUPFAM" id="SSF56436">
    <property type="entry name" value="C-type lectin-like"/>
    <property type="match status" value="1"/>
</dbReference>
<feature type="signal peptide" evidence="1">
    <location>
        <begin position="1"/>
        <end position="25"/>
    </location>
</feature>
<dbReference type="InterPro" id="IPR042095">
    <property type="entry name" value="SUMF_sf"/>
</dbReference>
<comment type="caution">
    <text evidence="3">The sequence shown here is derived from an EMBL/GenBank/DDBJ whole genome shotgun (WGS) entry which is preliminary data.</text>
</comment>
<protein>
    <submittedName>
        <fullName evidence="3">SUMF1/EgtB/PvdO family nonheme iron enzyme</fullName>
    </submittedName>
</protein>
<feature type="chain" id="PRO_5046903151" evidence="1">
    <location>
        <begin position="26"/>
        <end position="325"/>
    </location>
</feature>
<evidence type="ECO:0000313" key="3">
    <source>
        <dbReference type="EMBL" id="MDO5972342.1"/>
    </source>
</evidence>
<gene>
    <name evidence="3" type="ORF">Q4Q35_21285</name>
</gene>
<name>A0ABT8WH79_9FLAO</name>
<sequence length="325" mass="37716">MKVINKSYTITLLMTLFISLKTLTAQEFKDYTITIEDKQIAIDLVAIEGGTFYMGADKNDTTRKKNEKPQHQVKLDDFWIGKYEITWKQYDAFVYEKFDNTDLKENPKLDALGIDALSGATTPYVDMSFNMGKVSAPAVNMTQYAAIMYCKWLSSKTGIFYRLPTEAEWEYVCKKGETDKTETINDVSWFSGNSENKYKKIGLKNANKIGVYDMLGNVSEWVLDQYSTSYYETSPKENPWNKPTELYPRVLRGGSWKDTADKICCTSRTPSNPLWKRRDPQIPKSDWWHTDAPFIGFRIVRPKIQPSKENIQKYWLEVIKDFNLN</sequence>
<proteinExistence type="predicted"/>
<dbReference type="InterPro" id="IPR051043">
    <property type="entry name" value="Sulfatase_Mod_Factor_Kinase"/>
</dbReference>
<evidence type="ECO:0000313" key="4">
    <source>
        <dbReference type="Proteomes" id="UP001176883"/>
    </source>
</evidence>
<keyword evidence="1" id="KW-0732">Signal</keyword>
<dbReference type="Pfam" id="PF03781">
    <property type="entry name" value="FGE-sulfatase"/>
    <property type="match status" value="1"/>
</dbReference>
<evidence type="ECO:0000256" key="1">
    <source>
        <dbReference type="SAM" id="SignalP"/>
    </source>
</evidence>
<dbReference type="PANTHER" id="PTHR23150:SF19">
    <property type="entry name" value="FORMYLGLYCINE-GENERATING ENZYME"/>
    <property type="match status" value="1"/>
</dbReference>
<dbReference type="InterPro" id="IPR005532">
    <property type="entry name" value="SUMF_dom"/>
</dbReference>
<dbReference type="Proteomes" id="UP001176883">
    <property type="component" value="Unassembled WGS sequence"/>
</dbReference>
<dbReference type="Gene3D" id="3.90.1580.10">
    <property type="entry name" value="paralog of FGE (formylglycine-generating enzyme)"/>
    <property type="match status" value="1"/>
</dbReference>
<keyword evidence="4" id="KW-1185">Reference proteome</keyword>